<dbReference type="SUPFAM" id="SSF52266">
    <property type="entry name" value="SGNH hydrolase"/>
    <property type="match status" value="1"/>
</dbReference>
<protein>
    <submittedName>
        <fullName evidence="3">Sialate O-acetylesterase</fullName>
    </submittedName>
</protein>
<dbReference type="Pfam" id="PF03629">
    <property type="entry name" value="SASA"/>
    <property type="match status" value="1"/>
</dbReference>
<gene>
    <name evidence="3" type="ORF">SAMN04487906_1356</name>
</gene>
<dbReference type="RefSeq" id="WP_074977769.1">
    <property type="nucleotide sequence ID" value="NZ_FPAG01000003.1"/>
</dbReference>
<dbReference type="Gene3D" id="3.40.50.1110">
    <property type="entry name" value="SGNH hydrolase"/>
    <property type="match status" value="1"/>
</dbReference>
<dbReference type="GO" id="GO:0005975">
    <property type="term" value="P:carbohydrate metabolic process"/>
    <property type="evidence" value="ECO:0007669"/>
    <property type="project" value="TreeGrafter"/>
</dbReference>
<dbReference type="InterPro" id="IPR036514">
    <property type="entry name" value="SGNH_hydro_sf"/>
</dbReference>
<dbReference type="AlphaFoldDB" id="A0A1I6RUX8"/>
<dbReference type="OrthoDB" id="9816001at2"/>
<reference evidence="3 4" key="1">
    <citation type="submission" date="2016-10" db="EMBL/GenBank/DDBJ databases">
        <authorList>
            <person name="de Groot N.N."/>
        </authorList>
    </citation>
    <scope>NUCLEOTIDE SEQUENCE [LARGE SCALE GENOMIC DNA]</scope>
    <source>
        <strain evidence="3 4">CGMCC 1.6114</strain>
    </source>
</reference>
<dbReference type="PANTHER" id="PTHR22901:SF0">
    <property type="entry name" value="SIALATE O-ACETYLESTERASE"/>
    <property type="match status" value="1"/>
</dbReference>
<keyword evidence="1" id="KW-0378">Hydrolase</keyword>
<dbReference type="GO" id="GO:0001681">
    <property type="term" value="F:sialate O-acetylesterase activity"/>
    <property type="evidence" value="ECO:0007669"/>
    <property type="project" value="InterPro"/>
</dbReference>
<name>A0A1I6RUX8_9FLAO</name>
<dbReference type="EMBL" id="FPAG01000003">
    <property type="protein sequence ID" value="SFS68400.1"/>
    <property type="molecule type" value="Genomic_DNA"/>
</dbReference>
<sequence length="476" mass="53899">MKAFSSNVIFDFNRSVKPLAFVSLLLISLSVNAKIWLPSILSDHMVLQQNSNVTLWGWTTQTAETISISTSWSDSVYTTKAYQGKWALSIPTPEAGGPFNISIKGHETITLKDILIGEVWFCSGQSNMEWSPLKGLDNAENEIKAADYPKIRFFSVRKKKAEYKQDDAEGLWELCTPETMKDFSSVAYFFGRELNTKLDIPIGLINSSWGGTPVEVWMEKQTVASNSDLKKAAQQIKDYVWWPNAPGVTYNSMVYPFLNFTIAGTIWYQGESNRDIADSYYKSFPLLIETWRDAWKKDFPFYFVQIAPFKYGDSKTNREAAFVRDAQLNTLKTVSNTGMAITNDIGDLTNIHPTNKQDVGKRLALWALAKTYGVKGIDYSGPLYSDYEIYRNKILVSFDHVEKLMTKQRHISCFEIAGEDKVFYPAKAKIKGNKVQVWAKEVPNPVAVRFGFTNEALPSLFDESGLPASAFRTDNW</sequence>
<evidence type="ECO:0000259" key="2">
    <source>
        <dbReference type="Pfam" id="PF03629"/>
    </source>
</evidence>
<feature type="domain" description="Sialate O-acetylesterase" evidence="2">
    <location>
        <begin position="118"/>
        <end position="364"/>
    </location>
</feature>
<proteinExistence type="predicted"/>
<dbReference type="InterPro" id="IPR005181">
    <property type="entry name" value="SASA"/>
</dbReference>
<dbReference type="PANTHER" id="PTHR22901">
    <property type="entry name" value="SIALATE O-ACETYLESTERASE"/>
    <property type="match status" value="1"/>
</dbReference>
<accession>A0A1I6RUX8</accession>
<evidence type="ECO:0000313" key="4">
    <source>
        <dbReference type="Proteomes" id="UP000183209"/>
    </source>
</evidence>
<evidence type="ECO:0000256" key="1">
    <source>
        <dbReference type="ARBA" id="ARBA00022801"/>
    </source>
</evidence>
<dbReference type="Proteomes" id="UP000183209">
    <property type="component" value="Unassembled WGS sequence"/>
</dbReference>
<dbReference type="InterPro" id="IPR039329">
    <property type="entry name" value="SIAE"/>
</dbReference>
<evidence type="ECO:0000313" key="3">
    <source>
        <dbReference type="EMBL" id="SFS68400.1"/>
    </source>
</evidence>
<organism evidence="3 4">
    <name type="scientific">Zhouia amylolytica</name>
    <dbReference type="NCBI Taxonomy" id="376730"/>
    <lineage>
        <taxon>Bacteria</taxon>
        <taxon>Pseudomonadati</taxon>
        <taxon>Bacteroidota</taxon>
        <taxon>Flavobacteriia</taxon>
        <taxon>Flavobacteriales</taxon>
        <taxon>Flavobacteriaceae</taxon>
        <taxon>Zhouia</taxon>
    </lineage>
</organism>